<name>A0A848L5N6_9BACT</name>
<evidence type="ECO:0000313" key="2">
    <source>
        <dbReference type="EMBL" id="NMO14260.1"/>
    </source>
</evidence>
<dbReference type="AlphaFoldDB" id="A0A848L5N6"/>
<dbReference type="RefSeq" id="WP_169343558.1">
    <property type="nucleotide sequence ID" value="NZ_JABBJJ010000015.1"/>
</dbReference>
<dbReference type="Proteomes" id="UP000518300">
    <property type="component" value="Unassembled WGS sequence"/>
</dbReference>
<comment type="caution">
    <text evidence="2">The sequence shown here is derived from an EMBL/GenBank/DDBJ whole genome shotgun (WGS) entry which is preliminary data.</text>
</comment>
<keyword evidence="3" id="KW-1185">Reference proteome</keyword>
<protein>
    <submittedName>
        <fullName evidence="2">PhnD/SsuA/transferrin family substrate-binding protein</fullName>
    </submittedName>
</protein>
<evidence type="ECO:0000256" key="1">
    <source>
        <dbReference type="SAM" id="MobiDB-lite"/>
    </source>
</evidence>
<reference evidence="2 3" key="1">
    <citation type="submission" date="2020-04" db="EMBL/GenBank/DDBJ databases">
        <title>Draft genome of Pyxidicoccus fallax type strain.</title>
        <authorList>
            <person name="Whitworth D.E."/>
        </authorList>
    </citation>
    <scope>NUCLEOTIDE SEQUENCE [LARGE SCALE GENOMIC DNA]</scope>
    <source>
        <strain evidence="2 3">DSM 14698</strain>
    </source>
</reference>
<feature type="region of interest" description="Disordered" evidence="1">
    <location>
        <begin position="30"/>
        <end position="49"/>
    </location>
</feature>
<gene>
    <name evidence="2" type="ORF">HG543_05230</name>
</gene>
<organism evidence="2 3">
    <name type="scientific">Pyxidicoccus fallax</name>
    <dbReference type="NCBI Taxonomy" id="394095"/>
    <lineage>
        <taxon>Bacteria</taxon>
        <taxon>Pseudomonadati</taxon>
        <taxon>Myxococcota</taxon>
        <taxon>Myxococcia</taxon>
        <taxon>Myxococcales</taxon>
        <taxon>Cystobacterineae</taxon>
        <taxon>Myxococcaceae</taxon>
        <taxon>Pyxidicoccus</taxon>
    </lineage>
</organism>
<dbReference type="Gene3D" id="3.40.190.10">
    <property type="entry name" value="Periplasmic binding protein-like II"/>
    <property type="match status" value="2"/>
</dbReference>
<dbReference type="PANTHER" id="PTHR35841:SF1">
    <property type="entry name" value="PHOSPHONATES-BINDING PERIPLASMIC PROTEIN"/>
    <property type="match status" value="1"/>
</dbReference>
<dbReference type="SUPFAM" id="SSF53850">
    <property type="entry name" value="Periplasmic binding protein-like II"/>
    <property type="match status" value="1"/>
</dbReference>
<dbReference type="Pfam" id="PF12974">
    <property type="entry name" value="Phosphonate-bd"/>
    <property type="match status" value="1"/>
</dbReference>
<sequence>MSRFVMGLLALSLLGGALLLPGCIGGESSNRPPAAEQTAASVLKPEPPEQRLPGPPIRIAMSAAFVSESGIGVYAKLADWLARQLGQQVELVSGFSYGTINEMIDDGAVEVGFICGYPYVLKHDRPQPVVDVLAAPVMKAPRYGDRPVYFSDLIVREDSRFRRFEDLKGATLVYNEETSNSGYNMPRSFLIERGLTKGFFGKVVRSGSHEESIRMVASGEADASFVDSLVLDYDREKHFGAAGQVRVLHSLGPEAIPPVVVSTRMAPDLRRRLAFALTHMHEDTEGRRILDEALISRFEPVEDAHYDGIRQRHALARRTGFLDLR</sequence>
<proteinExistence type="predicted"/>
<accession>A0A848L5N6</accession>
<dbReference type="PANTHER" id="PTHR35841">
    <property type="entry name" value="PHOSPHONATES-BINDING PERIPLASMIC PROTEIN"/>
    <property type="match status" value="1"/>
</dbReference>
<dbReference type="EMBL" id="JABBJJ010000015">
    <property type="protein sequence ID" value="NMO14260.1"/>
    <property type="molecule type" value="Genomic_DNA"/>
</dbReference>
<evidence type="ECO:0000313" key="3">
    <source>
        <dbReference type="Proteomes" id="UP000518300"/>
    </source>
</evidence>